<dbReference type="EMBL" id="LFNG01000022">
    <property type="protein sequence ID" value="KMQ70314.1"/>
    <property type="molecule type" value="Genomic_DNA"/>
</dbReference>
<reference evidence="1 2" key="1">
    <citation type="journal article" date="2004" name="Int. J. Syst. Evol. Microbiol.">
        <title>Kaistella koreensis gen. nov., sp. nov., a novel member of the Chryseobacterium-Bergeyella-Riemerella branch.</title>
        <authorList>
            <person name="Kim M.K."/>
            <person name="Im W.T."/>
            <person name="Shin Y.K."/>
            <person name="Lim J.H."/>
            <person name="Kim S.H."/>
            <person name="Lee B.C."/>
            <person name="Park M.Y."/>
            <person name="Lee K.Y."/>
            <person name="Lee S.T."/>
        </authorList>
    </citation>
    <scope>NUCLEOTIDE SEQUENCE [LARGE SCALE GENOMIC DNA]</scope>
    <source>
        <strain evidence="1 2">CCUG 49689</strain>
    </source>
</reference>
<comment type="caution">
    <text evidence="1">The sequence shown here is derived from an EMBL/GenBank/DDBJ whole genome shotgun (WGS) entry which is preliminary data.</text>
</comment>
<accession>A0A0J7IWX7</accession>
<proteinExistence type="predicted"/>
<name>A0A0J7IWX7_9FLAO</name>
<dbReference type="PATRIC" id="fig|1304281.5.peg.2784"/>
<evidence type="ECO:0000313" key="2">
    <source>
        <dbReference type="Proteomes" id="UP000035900"/>
    </source>
</evidence>
<protein>
    <submittedName>
        <fullName evidence="1">Uncharacterized protein</fullName>
    </submittedName>
</protein>
<dbReference type="AlphaFoldDB" id="A0A0J7IWX7"/>
<dbReference type="Proteomes" id="UP000035900">
    <property type="component" value="Unassembled WGS sequence"/>
</dbReference>
<evidence type="ECO:0000313" key="1">
    <source>
        <dbReference type="EMBL" id="KMQ70314.1"/>
    </source>
</evidence>
<dbReference type="STRING" id="1304281.ACM44_12915"/>
<dbReference type="RefSeq" id="WP_048500465.1">
    <property type="nucleotide sequence ID" value="NZ_LFNG01000022.1"/>
</dbReference>
<organism evidence="1 2">
    <name type="scientific">Chryseobacterium koreense CCUG 49689</name>
    <dbReference type="NCBI Taxonomy" id="1304281"/>
    <lineage>
        <taxon>Bacteria</taxon>
        <taxon>Pseudomonadati</taxon>
        <taxon>Bacteroidota</taxon>
        <taxon>Flavobacteriia</taxon>
        <taxon>Flavobacteriales</taxon>
        <taxon>Weeksellaceae</taxon>
        <taxon>Chryseobacterium group</taxon>
        <taxon>Chryseobacterium</taxon>
    </lineage>
</organism>
<gene>
    <name evidence="1" type="ORF">ACM44_12915</name>
</gene>
<sequence>MSKDIFKDTPDLQEYFETSDGQRFYKEDLAKNHARSLEDKSVATVYRDQEIEATKETAKEIIAKIPEMDLQTAKEYLEAENSDDPRKSVVKALIKRIAELETPKD</sequence>
<dbReference type="OrthoDB" id="1263383at2"/>
<keyword evidence="2" id="KW-1185">Reference proteome</keyword>